<dbReference type="KEGG" id="dzi:111281679"/>
<feature type="domain" description="SHSP" evidence="2">
    <location>
        <begin position="45"/>
        <end position="126"/>
    </location>
</feature>
<dbReference type="PANTHER" id="PTHR46733">
    <property type="entry name" value="26.5 KDA HEAT SHOCK PROTEIN, MITOCHONDRIAL"/>
    <property type="match status" value="1"/>
</dbReference>
<dbReference type="PANTHER" id="PTHR46733:SF4">
    <property type="entry name" value="HEAT SHOCK PROTEIN 21, CHLOROPLASTIC"/>
    <property type="match status" value="1"/>
</dbReference>
<evidence type="ECO:0000256" key="1">
    <source>
        <dbReference type="ARBA" id="ARBA00023016"/>
    </source>
</evidence>
<dbReference type="CDD" id="cd06464">
    <property type="entry name" value="ACD_sHsps-like"/>
    <property type="match status" value="1"/>
</dbReference>
<keyword evidence="1" id="KW-0346">Stress response</keyword>
<dbReference type="InterPro" id="IPR044587">
    <property type="entry name" value="HSP21-like"/>
</dbReference>
<keyword evidence="3" id="KW-1185">Reference proteome</keyword>
<evidence type="ECO:0000313" key="4">
    <source>
        <dbReference type="RefSeq" id="XP_022725078.1"/>
    </source>
</evidence>
<dbReference type="SUPFAM" id="SSF49764">
    <property type="entry name" value="HSP20-like chaperones"/>
    <property type="match status" value="1"/>
</dbReference>
<dbReference type="GO" id="GO:0009408">
    <property type="term" value="P:response to heat"/>
    <property type="evidence" value="ECO:0007669"/>
    <property type="project" value="InterPro"/>
</dbReference>
<dbReference type="OrthoDB" id="1431247at2759"/>
<sequence>MALEDCSSMWKINHIIEKMPMLFKHGMTLTDKSCSGGEGRMHRDIKYGENEIKIQFDGASMGDIKDSLKVDTPVIKGQCRKQDEDDCWSIRGCGSCCTCFQLPESCNGYNIKAEFKNGVLFISIPRFHWLMWRL</sequence>
<dbReference type="Proteomes" id="UP000515121">
    <property type="component" value="Unplaced"/>
</dbReference>
<dbReference type="GeneID" id="111281679"/>
<gene>
    <name evidence="4" type="primary">LOC111281679</name>
</gene>
<protein>
    <submittedName>
        <fullName evidence="4">Heat shock protein 21, chloroplastic-like</fullName>
    </submittedName>
</protein>
<reference evidence="4" key="1">
    <citation type="submission" date="2025-08" db="UniProtKB">
        <authorList>
            <consortium name="RefSeq"/>
        </authorList>
    </citation>
    <scope>IDENTIFICATION</scope>
    <source>
        <tissue evidence="4">Fruit stalk</tissue>
    </source>
</reference>
<dbReference type="Gene3D" id="2.60.40.790">
    <property type="match status" value="1"/>
</dbReference>
<evidence type="ECO:0000259" key="2">
    <source>
        <dbReference type="Pfam" id="PF00011"/>
    </source>
</evidence>
<name>A0A6P5X9Z8_DURZI</name>
<dbReference type="Pfam" id="PF00011">
    <property type="entry name" value="HSP20"/>
    <property type="match status" value="1"/>
</dbReference>
<evidence type="ECO:0000313" key="3">
    <source>
        <dbReference type="Proteomes" id="UP000515121"/>
    </source>
</evidence>
<organism evidence="3 4">
    <name type="scientific">Durio zibethinus</name>
    <name type="common">Durian</name>
    <dbReference type="NCBI Taxonomy" id="66656"/>
    <lineage>
        <taxon>Eukaryota</taxon>
        <taxon>Viridiplantae</taxon>
        <taxon>Streptophyta</taxon>
        <taxon>Embryophyta</taxon>
        <taxon>Tracheophyta</taxon>
        <taxon>Spermatophyta</taxon>
        <taxon>Magnoliopsida</taxon>
        <taxon>eudicotyledons</taxon>
        <taxon>Gunneridae</taxon>
        <taxon>Pentapetalae</taxon>
        <taxon>rosids</taxon>
        <taxon>malvids</taxon>
        <taxon>Malvales</taxon>
        <taxon>Malvaceae</taxon>
        <taxon>Helicteroideae</taxon>
        <taxon>Durio</taxon>
    </lineage>
</organism>
<dbReference type="RefSeq" id="XP_022725078.1">
    <property type="nucleotide sequence ID" value="XM_022869343.1"/>
</dbReference>
<dbReference type="InterPro" id="IPR008978">
    <property type="entry name" value="HSP20-like_chaperone"/>
</dbReference>
<proteinExistence type="predicted"/>
<accession>A0A6P5X9Z8</accession>
<dbReference type="InterPro" id="IPR002068">
    <property type="entry name" value="A-crystallin/Hsp20_dom"/>
</dbReference>
<dbReference type="AlphaFoldDB" id="A0A6P5X9Z8"/>